<sequence length="188" mass="22797">MRCKKPQRWGIRLIKKQQNIIWMCNLLMWKLLIQESKISIGYFLQKEIFNIKNKCKGNSNHSNSWFLRTFENSYRQMQGLPNQFVTNNQRQYRGFSLTGTPARTYNSGVPIIHHLKEALDIKSFLQISLNKQMYYSRDHMNCIKVLQEYKIQRLRIRKFIKDQKFNLKLQLLNKIRSNKFQKQIYQSQ</sequence>
<dbReference type="EMBL" id="CAJJDN010000001">
    <property type="protein sequence ID" value="CAD8045603.1"/>
    <property type="molecule type" value="Genomic_DNA"/>
</dbReference>
<gene>
    <name evidence="1" type="ORF">PSON_ATCC_30995.1.T0010130</name>
</gene>
<name>A0A8S1JSH7_9CILI</name>
<protein>
    <submittedName>
        <fullName evidence="1">Uncharacterized protein</fullName>
    </submittedName>
</protein>
<dbReference type="AlphaFoldDB" id="A0A8S1JSH7"/>
<evidence type="ECO:0000313" key="1">
    <source>
        <dbReference type="EMBL" id="CAD8045603.1"/>
    </source>
</evidence>
<comment type="caution">
    <text evidence="1">The sequence shown here is derived from an EMBL/GenBank/DDBJ whole genome shotgun (WGS) entry which is preliminary data.</text>
</comment>
<evidence type="ECO:0000313" key="2">
    <source>
        <dbReference type="Proteomes" id="UP000692954"/>
    </source>
</evidence>
<accession>A0A8S1JSH7</accession>
<keyword evidence="2" id="KW-1185">Reference proteome</keyword>
<proteinExistence type="predicted"/>
<organism evidence="1 2">
    <name type="scientific">Paramecium sonneborni</name>
    <dbReference type="NCBI Taxonomy" id="65129"/>
    <lineage>
        <taxon>Eukaryota</taxon>
        <taxon>Sar</taxon>
        <taxon>Alveolata</taxon>
        <taxon>Ciliophora</taxon>
        <taxon>Intramacronucleata</taxon>
        <taxon>Oligohymenophorea</taxon>
        <taxon>Peniculida</taxon>
        <taxon>Parameciidae</taxon>
        <taxon>Paramecium</taxon>
    </lineage>
</organism>
<dbReference type="Proteomes" id="UP000692954">
    <property type="component" value="Unassembled WGS sequence"/>
</dbReference>
<reference evidence="1" key="1">
    <citation type="submission" date="2021-01" db="EMBL/GenBank/DDBJ databases">
        <authorList>
            <consortium name="Genoscope - CEA"/>
            <person name="William W."/>
        </authorList>
    </citation>
    <scope>NUCLEOTIDE SEQUENCE</scope>
</reference>